<evidence type="ECO:0000313" key="3">
    <source>
        <dbReference type="Proteomes" id="UP001634007"/>
    </source>
</evidence>
<dbReference type="PROSITE" id="PS50846">
    <property type="entry name" value="HMA_2"/>
    <property type="match status" value="1"/>
</dbReference>
<dbReference type="Gene3D" id="3.30.70.100">
    <property type="match status" value="1"/>
</dbReference>
<dbReference type="AlphaFoldDB" id="A0ABD3IL89"/>
<reference evidence="2 3" key="1">
    <citation type="submission" date="2024-11" db="EMBL/GenBank/DDBJ databases">
        <title>Chromosome-level genome assembly of Eucalyptus globulus Labill. provides insights into its genome evolution.</title>
        <authorList>
            <person name="Li X."/>
        </authorList>
    </citation>
    <scope>NUCLEOTIDE SEQUENCE [LARGE SCALE GENOMIC DNA]</scope>
    <source>
        <strain evidence="2">CL2024</strain>
        <tissue evidence="2">Fresh tender leaves</tissue>
    </source>
</reference>
<gene>
    <name evidence="2" type="ORF">ACJRO7_007183</name>
</gene>
<dbReference type="InterPro" id="IPR044296">
    <property type="entry name" value="HIPP46"/>
</dbReference>
<proteinExistence type="predicted"/>
<protein>
    <recommendedName>
        <fullName evidence="1">HMA domain-containing protein</fullName>
    </recommendedName>
</protein>
<dbReference type="EMBL" id="JBJKBG010000011">
    <property type="protein sequence ID" value="KAL3715408.1"/>
    <property type="molecule type" value="Genomic_DNA"/>
</dbReference>
<sequence length="121" mass="13508">MKRKLVIKVSMNGHASRFCCFGPQNPRSKALKVAGGFQGVQSVALTGDQDRIEVTGDLDAVNLTTLLRKKVGFAEIVSVSEDKNEADDNPGEIEPIMYMSPYPREVVYLRDPYSESWCWPL</sequence>
<dbReference type="Proteomes" id="UP001634007">
    <property type="component" value="Unassembled WGS sequence"/>
</dbReference>
<dbReference type="InterPro" id="IPR006121">
    <property type="entry name" value="HMA_dom"/>
</dbReference>
<keyword evidence="3" id="KW-1185">Reference proteome</keyword>
<accession>A0ABD3IL89</accession>
<evidence type="ECO:0000313" key="2">
    <source>
        <dbReference type="EMBL" id="KAL3715408.1"/>
    </source>
</evidence>
<feature type="domain" description="HMA" evidence="1">
    <location>
        <begin position="2"/>
        <end position="79"/>
    </location>
</feature>
<name>A0ABD3IL89_EUCGL</name>
<comment type="caution">
    <text evidence="2">The sequence shown here is derived from an EMBL/GenBank/DDBJ whole genome shotgun (WGS) entry which is preliminary data.</text>
</comment>
<dbReference type="PANTHER" id="PTHR46371">
    <property type="entry name" value="OS04G0464100 PROTEIN"/>
    <property type="match status" value="1"/>
</dbReference>
<evidence type="ECO:0000259" key="1">
    <source>
        <dbReference type="PROSITE" id="PS50846"/>
    </source>
</evidence>
<organism evidence="2 3">
    <name type="scientific">Eucalyptus globulus</name>
    <name type="common">Tasmanian blue gum</name>
    <dbReference type="NCBI Taxonomy" id="34317"/>
    <lineage>
        <taxon>Eukaryota</taxon>
        <taxon>Viridiplantae</taxon>
        <taxon>Streptophyta</taxon>
        <taxon>Embryophyta</taxon>
        <taxon>Tracheophyta</taxon>
        <taxon>Spermatophyta</taxon>
        <taxon>Magnoliopsida</taxon>
        <taxon>eudicotyledons</taxon>
        <taxon>Gunneridae</taxon>
        <taxon>Pentapetalae</taxon>
        <taxon>rosids</taxon>
        <taxon>malvids</taxon>
        <taxon>Myrtales</taxon>
        <taxon>Myrtaceae</taxon>
        <taxon>Myrtoideae</taxon>
        <taxon>Eucalypteae</taxon>
        <taxon>Eucalyptus</taxon>
    </lineage>
</organism>